<keyword evidence="2" id="KW-1185">Reference proteome</keyword>
<gene>
    <name evidence="1" type="ORF">L210DRAFT_3647846</name>
</gene>
<evidence type="ECO:0000313" key="2">
    <source>
        <dbReference type="Proteomes" id="UP001194468"/>
    </source>
</evidence>
<organism evidence="1 2">
    <name type="scientific">Boletus edulis BED1</name>
    <dbReference type="NCBI Taxonomy" id="1328754"/>
    <lineage>
        <taxon>Eukaryota</taxon>
        <taxon>Fungi</taxon>
        <taxon>Dikarya</taxon>
        <taxon>Basidiomycota</taxon>
        <taxon>Agaricomycotina</taxon>
        <taxon>Agaricomycetes</taxon>
        <taxon>Agaricomycetidae</taxon>
        <taxon>Boletales</taxon>
        <taxon>Boletineae</taxon>
        <taxon>Boletaceae</taxon>
        <taxon>Boletoideae</taxon>
        <taxon>Boletus</taxon>
    </lineage>
</organism>
<comment type="caution">
    <text evidence="1">The sequence shown here is derived from an EMBL/GenBank/DDBJ whole genome shotgun (WGS) entry which is preliminary data.</text>
</comment>
<dbReference type="SUPFAM" id="SSF50370">
    <property type="entry name" value="Ricin B-like lectins"/>
    <property type="match status" value="1"/>
</dbReference>
<proteinExistence type="predicted"/>
<accession>A0AAD4BPF2</accession>
<dbReference type="Proteomes" id="UP001194468">
    <property type="component" value="Unassembled WGS sequence"/>
</dbReference>
<reference evidence="1" key="2">
    <citation type="journal article" date="2020" name="Nat. Commun.">
        <title>Large-scale genome sequencing of mycorrhizal fungi provides insights into the early evolution of symbiotic traits.</title>
        <authorList>
            <person name="Miyauchi S."/>
            <person name="Kiss E."/>
            <person name="Kuo A."/>
            <person name="Drula E."/>
            <person name="Kohler A."/>
            <person name="Sanchez-Garcia M."/>
            <person name="Morin E."/>
            <person name="Andreopoulos B."/>
            <person name="Barry K.W."/>
            <person name="Bonito G."/>
            <person name="Buee M."/>
            <person name="Carver A."/>
            <person name="Chen C."/>
            <person name="Cichocki N."/>
            <person name="Clum A."/>
            <person name="Culley D."/>
            <person name="Crous P.W."/>
            <person name="Fauchery L."/>
            <person name="Girlanda M."/>
            <person name="Hayes R.D."/>
            <person name="Keri Z."/>
            <person name="LaButti K."/>
            <person name="Lipzen A."/>
            <person name="Lombard V."/>
            <person name="Magnuson J."/>
            <person name="Maillard F."/>
            <person name="Murat C."/>
            <person name="Nolan M."/>
            <person name="Ohm R.A."/>
            <person name="Pangilinan J."/>
            <person name="Pereira M.F."/>
            <person name="Perotto S."/>
            <person name="Peter M."/>
            <person name="Pfister S."/>
            <person name="Riley R."/>
            <person name="Sitrit Y."/>
            <person name="Stielow J.B."/>
            <person name="Szollosi G."/>
            <person name="Zifcakova L."/>
            <person name="Stursova M."/>
            <person name="Spatafora J.W."/>
            <person name="Tedersoo L."/>
            <person name="Vaario L.M."/>
            <person name="Yamada A."/>
            <person name="Yan M."/>
            <person name="Wang P."/>
            <person name="Xu J."/>
            <person name="Bruns T."/>
            <person name="Baldrian P."/>
            <person name="Vilgalys R."/>
            <person name="Dunand C."/>
            <person name="Henrissat B."/>
            <person name="Grigoriev I.V."/>
            <person name="Hibbett D."/>
            <person name="Nagy L.G."/>
            <person name="Martin F.M."/>
        </authorList>
    </citation>
    <scope>NUCLEOTIDE SEQUENCE</scope>
    <source>
        <strain evidence="1">BED1</strain>
    </source>
</reference>
<name>A0AAD4BPF2_BOLED</name>
<dbReference type="AlphaFoldDB" id="A0AAD4BPF2"/>
<sequence length="137" mass="14974">MNGLANGKYTIVPGADTKTWIGADNIDDCAVKPVVIGGQMKTWTMESFDDGTIKLILEDSWYSTNDGDKVVVQTSVDPGTRWTLFATRGVGPLILSTDMKMAWTATGTESKDLVVLRPTNAQDPFQVWNFVPVTSQD</sequence>
<dbReference type="EMBL" id="WHUW01000021">
    <property type="protein sequence ID" value="KAF8436523.1"/>
    <property type="molecule type" value="Genomic_DNA"/>
</dbReference>
<reference evidence="1" key="1">
    <citation type="submission" date="2019-10" db="EMBL/GenBank/DDBJ databases">
        <authorList>
            <consortium name="DOE Joint Genome Institute"/>
            <person name="Kuo A."/>
            <person name="Miyauchi S."/>
            <person name="Kiss E."/>
            <person name="Drula E."/>
            <person name="Kohler A."/>
            <person name="Sanchez-Garcia M."/>
            <person name="Andreopoulos B."/>
            <person name="Barry K.W."/>
            <person name="Bonito G."/>
            <person name="Buee M."/>
            <person name="Carver A."/>
            <person name="Chen C."/>
            <person name="Cichocki N."/>
            <person name="Clum A."/>
            <person name="Culley D."/>
            <person name="Crous P.W."/>
            <person name="Fauchery L."/>
            <person name="Girlanda M."/>
            <person name="Hayes R."/>
            <person name="Keri Z."/>
            <person name="LaButti K."/>
            <person name="Lipzen A."/>
            <person name="Lombard V."/>
            <person name="Magnuson J."/>
            <person name="Maillard F."/>
            <person name="Morin E."/>
            <person name="Murat C."/>
            <person name="Nolan M."/>
            <person name="Ohm R."/>
            <person name="Pangilinan J."/>
            <person name="Pereira M."/>
            <person name="Perotto S."/>
            <person name="Peter M."/>
            <person name="Riley R."/>
            <person name="Sitrit Y."/>
            <person name="Stielow B."/>
            <person name="Szollosi G."/>
            <person name="Zifcakova L."/>
            <person name="Stursova M."/>
            <person name="Spatafora J.W."/>
            <person name="Tedersoo L."/>
            <person name="Vaario L.-M."/>
            <person name="Yamada A."/>
            <person name="Yan M."/>
            <person name="Wang P."/>
            <person name="Xu J."/>
            <person name="Bruns T."/>
            <person name="Baldrian P."/>
            <person name="Vilgalys R."/>
            <person name="Henrissat B."/>
            <person name="Grigoriev I.V."/>
            <person name="Hibbett D."/>
            <person name="Nagy L.G."/>
            <person name="Martin F.M."/>
        </authorList>
    </citation>
    <scope>NUCLEOTIDE SEQUENCE</scope>
    <source>
        <strain evidence="1">BED1</strain>
    </source>
</reference>
<dbReference type="InterPro" id="IPR035992">
    <property type="entry name" value="Ricin_B-like_lectins"/>
</dbReference>
<protein>
    <submittedName>
        <fullName evidence="1">Uncharacterized protein</fullName>
    </submittedName>
</protein>
<evidence type="ECO:0000313" key="1">
    <source>
        <dbReference type="EMBL" id="KAF8436523.1"/>
    </source>
</evidence>